<dbReference type="Proteomes" id="UP001418222">
    <property type="component" value="Unassembled WGS sequence"/>
</dbReference>
<dbReference type="PANTHER" id="PTHR47369">
    <property type="entry name" value="BTB/POZ DOMAIN-CONTAINING PROTEIN"/>
    <property type="match status" value="1"/>
</dbReference>
<reference evidence="1 2" key="1">
    <citation type="journal article" date="2022" name="Nat. Plants">
        <title>Genomes of leafy and leafless Platanthera orchids illuminate the evolution of mycoheterotrophy.</title>
        <authorList>
            <person name="Li M.H."/>
            <person name="Liu K.W."/>
            <person name="Li Z."/>
            <person name="Lu H.C."/>
            <person name="Ye Q.L."/>
            <person name="Zhang D."/>
            <person name="Wang J.Y."/>
            <person name="Li Y.F."/>
            <person name="Zhong Z.M."/>
            <person name="Liu X."/>
            <person name="Yu X."/>
            <person name="Liu D.K."/>
            <person name="Tu X.D."/>
            <person name="Liu B."/>
            <person name="Hao Y."/>
            <person name="Liao X.Y."/>
            <person name="Jiang Y.T."/>
            <person name="Sun W.H."/>
            <person name="Chen J."/>
            <person name="Chen Y.Q."/>
            <person name="Ai Y."/>
            <person name="Zhai J.W."/>
            <person name="Wu S.S."/>
            <person name="Zhou Z."/>
            <person name="Hsiao Y.Y."/>
            <person name="Wu W.L."/>
            <person name="Chen Y.Y."/>
            <person name="Lin Y.F."/>
            <person name="Hsu J.L."/>
            <person name="Li C.Y."/>
            <person name="Wang Z.W."/>
            <person name="Zhao X."/>
            <person name="Zhong W.Y."/>
            <person name="Ma X.K."/>
            <person name="Ma L."/>
            <person name="Huang J."/>
            <person name="Chen G.Z."/>
            <person name="Huang M.Z."/>
            <person name="Huang L."/>
            <person name="Peng D.H."/>
            <person name="Luo Y.B."/>
            <person name="Zou S.Q."/>
            <person name="Chen S.P."/>
            <person name="Lan S."/>
            <person name="Tsai W.C."/>
            <person name="Van de Peer Y."/>
            <person name="Liu Z.J."/>
        </authorList>
    </citation>
    <scope>NUCLEOTIDE SEQUENCE [LARGE SCALE GENOMIC DNA]</scope>
    <source>
        <strain evidence="1">Lor287</strain>
    </source>
</reference>
<name>A0AAP0BUM7_9ASPA</name>
<evidence type="ECO:0000313" key="1">
    <source>
        <dbReference type="EMBL" id="KAK8951277.1"/>
    </source>
</evidence>
<keyword evidence="2" id="KW-1185">Reference proteome</keyword>
<protein>
    <submittedName>
        <fullName evidence="1">Uncharacterized protein</fullName>
    </submittedName>
</protein>
<dbReference type="EMBL" id="JBBWWQ010000003">
    <property type="protein sequence ID" value="KAK8951277.1"/>
    <property type="molecule type" value="Genomic_DNA"/>
</dbReference>
<comment type="caution">
    <text evidence="1">The sequence shown here is derived from an EMBL/GenBank/DDBJ whole genome shotgun (WGS) entry which is preliminary data.</text>
</comment>
<proteinExistence type="predicted"/>
<dbReference type="PANTHER" id="PTHR47369:SF1">
    <property type="entry name" value="BTB_POZ DOMAIN-CONTAINING PROTEIN"/>
    <property type="match status" value="1"/>
</dbReference>
<evidence type="ECO:0000313" key="2">
    <source>
        <dbReference type="Proteomes" id="UP001418222"/>
    </source>
</evidence>
<sequence>MQTLLCQKVQEIATDTSRSCRHTSSFCTCRQPYEYGHGCNTLGYYRQESQSEGHGIAGPVRAHVRGPIDGLAGIRRGPTYSPGSAWPPTHYVFSRVPSGLGNRNGQQTLVNDGSEARVDLGGEQSGDALTALVNHSQGSNPVHVHSEQTEGIYEANLQGRFAGSASHTSSIGFPVQMLGSEEQALGIDCESSNGSILLDRKTPPRDIPPFRFGYSSFPSSVLCFDYLHYCFHACHLPGESFLAN</sequence>
<dbReference type="AlphaFoldDB" id="A0AAP0BUM7"/>
<organism evidence="1 2">
    <name type="scientific">Platanthera zijinensis</name>
    <dbReference type="NCBI Taxonomy" id="2320716"/>
    <lineage>
        <taxon>Eukaryota</taxon>
        <taxon>Viridiplantae</taxon>
        <taxon>Streptophyta</taxon>
        <taxon>Embryophyta</taxon>
        <taxon>Tracheophyta</taxon>
        <taxon>Spermatophyta</taxon>
        <taxon>Magnoliopsida</taxon>
        <taxon>Liliopsida</taxon>
        <taxon>Asparagales</taxon>
        <taxon>Orchidaceae</taxon>
        <taxon>Orchidoideae</taxon>
        <taxon>Orchideae</taxon>
        <taxon>Orchidinae</taxon>
        <taxon>Platanthera</taxon>
    </lineage>
</organism>
<accession>A0AAP0BUM7</accession>
<gene>
    <name evidence="1" type="ORF">KSP39_PZI003197</name>
</gene>